<dbReference type="HOGENOM" id="CLU_045507_0_0_10"/>
<dbReference type="STRING" id="649349.Lbys_2120"/>
<dbReference type="InterPro" id="IPR029045">
    <property type="entry name" value="ClpP/crotonase-like_dom_sf"/>
</dbReference>
<keyword evidence="4" id="KW-1185">Reference proteome</keyword>
<dbReference type="InterPro" id="IPR005151">
    <property type="entry name" value="Tail-specific_protease"/>
</dbReference>
<evidence type="ECO:0000313" key="4">
    <source>
        <dbReference type="Proteomes" id="UP000007435"/>
    </source>
</evidence>
<sequence>MKKLLLLILLTKQVLAQSCDCTRNFEWVKTTFEQNDAGFEYALLMKGRQAYLDHNQRIAEKVKSITTLTECTPVLYEWLQFFRSGHISIRITLSTSSAPAPEQDFSSWEKVSVNEKEFKEYLKMKKEADFEGIWYTEPYTIGIKRMEEEYVGFILESGTPTWTKGQVKLRFSVHPDKAVFYMRDHSAVHADNFHLEGKNTLRIGTFTLKRKYPEFRDEPALEQYFRSMSAALPFMEYLNPKTLYFRIPSFSYEYKSAIDSVLNANKSKILQTENLIIDIRNGTGGSDVSYKGILPYLYTNPIRSMGVEFLSTPLNNQRMLDFISKPEYGFDEEGKKWAKESYDKLQADLGKFVSLMDPVMVDKRDTVYSYPKQVGIIINHENGSTDEQFLLAAKQSKKVKLFGTTTFGVLDISNMYFVPSPCGEFELGYALSRSRRIPDFAIDGKGIQPDYYLDKSIPDSRWTTYVSQILNE</sequence>
<reference key="1">
    <citation type="submission" date="2010-11" db="EMBL/GenBank/DDBJ databases">
        <title>The complete genome of Leadbetterella byssophila DSM 17132.</title>
        <authorList>
            <consortium name="US DOE Joint Genome Institute (JGI-PGF)"/>
            <person name="Lucas S."/>
            <person name="Copeland A."/>
            <person name="Lapidus A."/>
            <person name="Glavina del Rio T."/>
            <person name="Dalin E."/>
            <person name="Tice H."/>
            <person name="Bruce D."/>
            <person name="Goodwin L."/>
            <person name="Pitluck S."/>
            <person name="Kyrpides N."/>
            <person name="Mavromatis K."/>
            <person name="Ivanova N."/>
            <person name="Teshima H."/>
            <person name="Brettin T."/>
            <person name="Detter J.C."/>
            <person name="Han C."/>
            <person name="Tapia R."/>
            <person name="Land M."/>
            <person name="Hauser L."/>
            <person name="Markowitz V."/>
            <person name="Cheng J.-F."/>
            <person name="Hugenholtz P."/>
            <person name="Woyke T."/>
            <person name="Wu D."/>
            <person name="Tindall B."/>
            <person name="Pomrenke H.G."/>
            <person name="Brambilla E."/>
            <person name="Klenk H.-P."/>
            <person name="Eisen J.A."/>
        </authorList>
    </citation>
    <scope>NUCLEOTIDE SEQUENCE [LARGE SCALE GENOMIC DNA]</scope>
    <source>
        <strain>DSM 17132</strain>
    </source>
</reference>
<proteinExistence type="predicted"/>
<keyword evidence="1" id="KW-0732">Signal</keyword>
<dbReference type="Proteomes" id="UP000007435">
    <property type="component" value="Chromosome"/>
</dbReference>
<dbReference type="GO" id="GO:0008236">
    <property type="term" value="F:serine-type peptidase activity"/>
    <property type="evidence" value="ECO:0007669"/>
    <property type="project" value="InterPro"/>
</dbReference>
<evidence type="ECO:0000313" key="3">
    <source>
        <dbReference type="EMBL" id="ADQ17816.1"/>
    </source>
</evidence>
<dbReference type="OrthoDB" id="2327485at2"/>
<name>E4RTU2_LEAB4</name>
<protein>
    <submittedName>
        <fullName evidence="3">Peptidase S41</fullName>
    </submittedName>
</protein>
<feature type="signal peptide" evidence="1">
    <location>
        <begin position="1"/>
        <end position="16"/>
    </location>
</feature>
<dbReference type="Pfam" id="PF03572">
    <property type="entry name" value="Peptidase_S41"/>
    <property type="match status" value="1"/>
</dbReference>
<dbReference type="eggNOG" id="COG0793">
    <property type="taxonomic scope" value="Bacteria"/>
</dbReference>
<dbReference type="EMBL" id="CP002305">
    <property type="protein sequence ID" value="ADQ17816.1"/>
    <property type="molecule type" value="Genomic_DNA"/>
</dbReference>
<dbReference type="RefSeq" id="WP_013408862.1">
    <property type="nucleotide sequence ID" value="NC_014655.1"/>
</dbReference>
<gene>
    <name evidence="3" type="ordered locus">Lbys_2120</name>
</gene>
<accession>E4RTU2</accession>
<organism evidence="3 4">
    <name type="scientific">Leadbetterella byssophila (strain DSM 17132 / JCM 16389 / KACC 11308 / NBRC 106382 / 4M15)</name>
    <dbReference type="NCBI Taxonomy" id="649349"/>
    <lineage>
        <taxon>Bacteria</taxon>
        <taxon>Pseudomonadati</taxon>
        <taxon>Bacteroidota</taxon>
        <taxon>Cytophagia</taxon>
        <taxon>Cytophagales</taxon>
        <taxon>Leadbetterellaceae</taxon>
        <taxon>Leadbetterella</taxon>
    </lineage>
</organism>
<evidence type="ECO:0000259" key="2">
    <source>
        <dbReference type="Pfam" id="PF03572"/>
    </source>
</evidence>
<reference evidence="3 4" key="2">
    <citation type="journal article" date="2011" name="Stand. Genomic Sci.">
        <title>Complete genome sequence of Leadbetterella byssophila type strain (4M15).</title>
        <authorList>
            <person name="Abt B."/>
            <person name="Teshima H."/>
            <person name="Lucas S."/>
            <person name="Lapidus A."/>
            <person name="Del Rio T.G."/>
            <person name="Nolan M."/>
            <person name="Tice H."/>
            <person name="Cheng J.F."/>
            <person name="Pitluck S."/>
            <person name="Liolios K."/>
            <person name="Pagani I."/>
            <person name="Ivanova N."/>
            <person name="Mavromatis K."/>
            <person name="Pati A."/>
            <person name="Tapia R."/>
            <person name="Han C."/>
            <person name="Goodwin L."/>
            <person name="Chen A."/>
            <person name="Palaniappan K."/>
            <person name="Land M."/>
            <person name="Hauser L."/>
            <person name="Chang Y.J."/>
            <person name="Jeffries C.D."/>
            <person name="Rohde M."/>
            <person name="Goker M."/>
            <person name="Tindall B.J."/>
            <person name="Detter J.C."/>
            <person name="Woyke T."/>
            <person name="Bristow J."/>
            <person name="Eisen J.A."/>
            <person name="Markowitz V."/>
            <person name="Hugenholtz P."/>
            <person name="Klenk H.P."/>
            <person name="Kyrpides N.C."/>
        </authorList>
    </citation>
    <scope>NUCLEOTIDE SEQUENCE [LARGE SCALE GENOMIC DNA]</scope>
    <source>
        <strain evidence="4">DSM 17132 / JCM 16389 / KACC 11308 / NBRC 106382 / 4M15</strain>
    </source>
</reference>
<evidence type="ECO:0000256" key="1">
    <source>
        <dbReference type="SAM" id="SignalP"/>
    </source>
</evidence>
<dbReference type="KEGG" id="lby:Lbys_2120"/>
<dbReference type="Gene3D" id="3.90.226.10">
    <property type="entry name" value="2-enoyl-CoA Hydratase, Chain A, domain 1"/>
    <property type="match status" value="1"/>
</dbReference>
<feature type="domain" description="Tail specific protease" evidence="2">
    <location>
        <begin position="242"/>
        <end position="452"/>
    </location>
</feature>
<feature type="chain" id="PRO_5003188425" evidence="1">
    <location>
        <begin position="17"/>
        <end position="472"/>
    </location>
</feature>
<dbReference type="SUPFAM" id="SSF52096">
    <property type="entry name" value="ClpP/crotonase"/>
    <property type="match status" value="1"/>
</dbReference>
<dbReference type="AlphaFoldDB" id="E4RTU2"/>
<dbReference type="GO" id="GO:0006508">
    <property type="term" value="P:proteolysis"/>
    <property type="evidence" value="ECO:0007669"/>
    <property type="project" value="InterPro"/>
</dbReference>